<dbReference type="FunFam" id="3.30.565.10:FF:000003">
    <property type="entry name" value="DNA mismatch repair endonuclease MutL"/>
    <property type="match status" value="1"/>
</dbReference>
<dbReference type="HAMAP" id="MF_00149">
    <property type="entry name" value="DNA_mis_repair"/>
    <property type="match status" value="1"/>
</dbReference>
<dbReference type="SUPFAM" id="SSF55874">
    <property type="entry name" value="ATPase domain of HSP90 chaperone/DNA topoisomerase II/histidine kinase"/>
    <property type="match status" value="1"/>
</dbReference>
<evidence type="ECO:0000259" key="4">
    <source>
        <dbReference type="SMART" id="SM00853"/>
    </source>
</evidence>
<dbReference type="PANTHER" id="PTHR10073">
    <property type="entry name" value="DNA MISMATCH REPAIR PROTEIN MLH, PMS, MUTL"/>
    <property type="match status" value="1"/>
</dbReference>
<dbReference type="InterPro" id="IPR013507">
    <property type="entry name" value="DNA_mismatch_S5_2-like"/>
</dbReference>
<feature type="domain" description="MutL C-terminal dimerisation" evidence="4">
    <location>
        <begin position="423"/>
        <end position="566"/>
    </location>
</feature>
<dbReference type="InterPro" id="IPR002099">
    <property type="entry name" value="MutL/Mlh/PMS"/>
</dbReference>
<keyword evidence="2" id="KW-0227">DNA damage</keyword>
<dbReference type="SMART" id="SM01340">
    <property type="entry name" value="DNA_mis_repair"/>
    <property type="match status" value="1"/>
</dbReference>
<dbReference type="InterPro" id="IPR020667">
    <property type="entry name" value="DNA_mismatch_repair_MutL"/>
</dbReference>
<evidence type="ECO:0000256" key="2">
    <source>
        <dbReference type="ARBA" id="ARBA00022763"/>
    </source>
</evidence>
<evidence type="ECO:0000256" key="1">
    <source>
        <dbReference type="ARBA" id="ARBA00006082"/>
    </source>
</evidence>
<dbReference type="AlphaFoldDB" id="A0A3B1BRU2"/>
<dbReference type="Gene3D" id="3.30.1370.100">
    <property type="entry name" value="MutL, C-terminal domain, regulatory subdomain"/>
    <property type="match status" value="1"/>
</dbReference>
<gene>
    <name evidence="6" type="ORF">MNBD_NITROSPINAE01-601</name>
</gene>
<accession>A0A3B1BRU2</accession>
<dbReference type="InterPro" id="IPR014721">
    <property type="entry name" value="Ribsml_uS5_D2-typ_fold_subgr"/>
</dbReference>
<feature type="domain" description="DNA mismatch repair protein S5" evidence="5">
    <location>
        <begin position="222"/>
        <end position="340"/>
    </location>
</feature>
<dbReference type="NCBIfam" id="TIGR00585">
    <property type="entry name" value="mutl"/>
    <property type="match status" value="1"/>
</dbReference>
<dbReference type="SUPFAM" id="SSF118116">
    <property type="entry name" value="DNA mismatch repair protein MutL"/>
    <property type="match status" value="1"/>
</dbReference>
<dbReference type="InterPro" id="IPR038973">
    <property type="entry name" value="MutL/Mlh/Pms-like"/>
</dbReference>
<dbReference type="GO" id="GO:0006298">
    <property type="term" value="P:mismatch repair"/>
    <property type="evidence" value="ECO:0007669"/>
    <property type="project" value="InterPro"/>
</dbReference>
<dbReference type="SMART" id="SM00853">
    <property type="entry name" value="MutL_C"/>
    <property type="match status" value="1"/>
</dbReference>
<dbReference type="PROSITE" id="PS00058">
    <property type="entry name" value="DNA_MISMATCH_REPAIR_1"/>
    <property type="match status" value="1"/>
</dbReference>
<protein>
    <submittedName>
        <fullName evidence="6">DNA mismatch repair protein MutL</fullName>
    </submittedName>
</protein>
<dbReference type="InterPro" id="IPR042120">
    <property type="entry name" value="MutL_C_dimsub"/>
</dbReference>
<evidence type="ECO:0000256" key="3">
    <source>
        <dbReference type="ARBA" id="ARBA00023204"/>
    </source>
</evidence>
<reference evidence="6" key="1">
    <citation type="submission" date="2018-06" db="EMBL/GenBank/DDBJ databases">
        <authorList>
            <person name="Zhirakovskaya E."/>
        </authorList>
    </citation>
    <scope>NUCLEOTIDE SEQUENCE</scope>
</reference>
<dbReference type="GO" id="GO:0005524">
    <property type="term" value="F:ATP binding"/>
    <property type="evidence" value="ECO:0007669"/>
    <property type="project" value="InterPro"/>
</dbReference>
<dbReference type="Gene3D" id="3.30.1540.20">
    <property type="entry name" value="MutL, C-terminal domain, dimerisation subdomain"/>
    <property type="match status" value="1"/>
</dbReference>
<comment type="similarity">
    <text evidence="1">Belongs to the DNA mismatch repair MutL/HexB family.</text>
</comment>
<dbReference type="SUPFAM" id="SSF54211">
    <property type="entry name" value="Ribosomal protein S5 domain 2-like"/>
    <property type="match status" value="1"/>
</dbReference>
<dbReference type="CDD" id="cd00782">
    <property type="entry name" value="MutL_Trans"/>
    <property type="match status" value="1"/>
</dbReference>
<keyword evidence="3" id="KW-0234">DNA repair</keyword>
<evidence type="ECO:0000259" key="5">
    <source>
        <dbReference type="SMART" id="SM01340"/>
    </source>
</evidence>
<dbReference type="Gene3D" id="3.30.230.10">
    <property type="match status" value="1"/>
</dbReference>
<dbReference type="InterPro" id="IPR020568">
    <property type="entry name" value="Ribosomal_Su5_D2-typ_SF"/>
</dbReference>
<organism evidence="6">
    <name type="scientific">hydrothermal vent metagenome</name>
    <dbReference type="NCBI Taxonomy" id="652676"/>
    <lineage>
        <taxon>unclassified sequences</taxon>
        <taxon>metagenomes</taxon>
        <taxon>ecological metagenomes</taxon>
    </lineage>
</organism>
<dbReference type="Gene3D" id="3.30.565.10">
    <property type="entry name" value="Histidine kinase-like ATPase, C-terminal domain"/>
    <property type="match status" value="1"/>
</dbReference>
<dbReference type="InterPro" id="IPR036890">
    <property type="entry name" value="HATPase_C_sf"/>
</dbReference>
<dbReference type="PANTHER" id="PTHR10073:SF12">
    <property type="entry name" value="DNA MISMATCH REPAIR PROTEIN MLH1"/>
    <property type="match status" value="1"/>
</dbReference>
<dbReference type="InterPro" id="IPR042121">
    <property type="entry name" value="MutL_C_regsub"/>
</dbReference>
<dbReference type="EMBL" id="UOGC01000114">
    <property type="protein sequence ID" value="VAX21026.1"/>
    <property type="molecule type" value="Genomic_DNA"/>
</dbReference>
<dbReference type="Pfam" id="PF01119">
    <property type="entry name" value="DNA_mis_repair"/>
    <property type="match status" value="1"/>
</dbReference>
<sequence>METLPNDKRFLGVIRTLSDRVANQIAAGEVVERPASVIKELVENSLDAGCGSVTVSFRNGGKSLIEIVDDGDGMSRHDALLAFDRHATSKIESVDDLKSVSTLGFRGEALPSIASVSRFRLTTCKPGSSTGVEVVMEGGKLKEAKDAPPIHGTCATVRDLFFNTPARRKFLRSESVESAHAQEAVTRQALSRPDVAFKLIKDGKTLIDAPSGAGDDAFKNRVSALFGRGSIDELAKIEHKSAGMLVDGFISRPGVNRASREAQYVFINGRFVRDRIIYSAILDGYRSLMPKGRHPLVFLRLTIPPERVDVNVSPTKTEVRFVDGRSVRSLVSGGIFRALNMVEGGGDSNNSFAQADVPLKADTWEKPVTQTLSRSFAEPLASYAEPAAIEQTPLGKGEPTDNADAPQQTLSHFDSAISGNFMPVGQVFKSFLVLEDGDRMLILDQHTAHERVLYERFTLKYREGNADAQELLFPVEIELSGRDAGFLKKSLNDFKKLGFYLEEFGSDTFILRAVPLLLGEGDHKSVILDILDGVARLEGGFSFDVIAENAINIMACRGAVKAGDVLNKEEIESLVVQLKKCALPYTCPHGRPVTLTIDKDDLLKGFLRK</sequence>
<evidence type="ECO:0000313" key="6">
    <source>
        <dbReference type="EMBL" id="VAX21026.1"/>
    </source>
</evidence>
<proteinExistence type="inferred from homology"/>
<name>A0A3B1BRU2_9ZZZZ</name>
<dbReference type="GO" id="GO:0030983">
    <property type="term" value="F:mismatched DNA binding"/>
    <property type="evidence" value="ECO:0007669"/>
    <property type="project" value="InterPro"/>
</dbReference>
<dbReference type="Pfam" id="PF08676">
    <property type="entry name" value="MutL_C"/>
    <property type="match status" value="1"/>
</dbReference>
<dbReference type="InterPro" id="IPR014762">
    <property type="entry name" value="DNA_mismatch_repair_CS"/>
</dbReference>
<dbReference type="InterPro" id="IPR037198">
    <property type="entry name" value="MutL_C_sf"/>
</dbReference>
<dbReference type="GO" id="GO:0016887">
    <property type="term" value="F:ATP hydrolysis activity"/>
    <property type="evidence" value="ECO:0007669"/>
    <property type="project" value="InterPro"/>
</dbReference>
<dbReference type="GO" id="GO:0032300">
    <property type="term" value="C:mismatch repair complex"/>
    <property type="evidence" value="ECO:0007669"/>
    <property type="project" value="InterPro"/>
</dbReference>
<dbReference type="InterPro" id="IPR014790">
    <property type="entry name" value="MutL_C"/>
</dbReference>
<dbReference type="CDD" id="cd16926">
    <property type="entry name" value="HATPase_MutL-MLH-PMS-like"/>
    <property type="match status" value="1"/>
</dbReference>
<dbReference type="Pfam" id="PF13589">
    <property type="entry name" value="HATPase_c_3"/>
    <property type="match status" value="1"/>
</dbReference>
<dbReference type="GO" id="GO:0140664">
    <property type="term" value="F:ATP-dependent DNA damage sensor activity"/>
    <property type="evidence" value="ECO:0007669"/>
    <property type="project" value="InterPro"/>
</dbReference>